<organism evidence="4">
    <name type="scientific">Oryza meridionalis</name>
    <dbReference type="NCBI Taxonomy" id="40149"/>
    <lineage>
        <taxon>Eukaryota</taxon>
        <taxon>Viridiplantae</taxon>
        <taxon>Streptophyta</taxon>
        <taxon>Embryophyta</taxon>
        <taxon>Tracheophyta</taxon>
        <taxon>Spermatophyta</taxon>
        <taxon>Magnoliopsida</taxon>
        <taxon>Liliopsida</taxon>
        <taxon>Poales</taxon>
        <taxon>Poaceae</taxon>
        <taxon>BOP clade</taxon>
        <taxon>Oryzoideae</taxon>
        <taxon>Oryzeae</taxon>
        <taxon>Oryzinae</taxon>
        <taxon>Oryza</taxon>
    </lineage>
</organism>
<dbReference type="InterPro" id="IPR040000">
    <property type="entry name" value="NOP9"/>
</dbReference>
<dbReference type="Gramene" id="OMERI10G07090.1">
    <property type="protein sequence ID" value="OMERI10G07090.1"/>
    <property type="gene ID" value="OMERI10G07090"/>
</dbReference>
<dbReference type="PANTHER" id="PTHR13102">
    <property type="entry name" value="NUCLEOLAR PROTEIN 9"/>
    <property type="match status" value="1"/>
</dbReference>
<dbReference type="GO" id="GO:0006417">
    <property type="term" value="P:regulation of translation"/>
    <property type="evidence" value="ECO:0007669"/>
    <property type="project" value="UniProtKB-KW"/>
</dbReference>
<evidence type="ECO:0000256" key="2">
    <source>
        <dbReference type="ARBA" id="ARBA00022845"/>
    </source>
</evidence>
<evidence type="ECO:0008006" key="6">
    <source>
        <dbReference type="Google" id="ProtNLM"/>
    </source>
</evidence>
<reference evidence="4" key="1">
    <citation type="submission" date="2015-04" db="UniProtKB">
        <authorList>
            <consortium name="EnsemblPlants"/>
        </authorList>
    </citation>
    <scope>IDENTIFICATION</scope>
</reference>
<dbReference type="GO" id="GO:0005730">
    <property type="term" value="C:nucleolus"/>
    <property type="evidence" value="ECO:0007669"/>
    <property type="project" value="TreeGrafter"/>
</dbReference>
<dbReference type="Proteomes" id="UP000008021">
    <property type="component" value="Chromosome 10"/>
</dbReference>
<keyword evidence="2" id="KW-0810">Translation regulation</keyword>
<dbReference type="GO" id="GO:0000056">
    <property type="term" value="P:ribosomal small subunit export from nucleus"/>
    <property type="evidence" value="ECO:0007669"/>
    <property type="project" value="TreeGrafter"/>
</dbReference>
<evidence type="ECO:0000256" key="3">
    <source>
        <dbReference type="SAM" id="MobiDB-lite"/>
    </source>
</evidence>
<dbReference type="Pfam" id="PF22493">
    <property type="entry name" value="PUF_NOP9"/>
    <property type="match status" value="1"/>
</dbReference>
<sequence length="521" mass="57494">MFLHNSIECFPIIAADKFGSRVAEAALKSLATHVEDNTARGIIQDVLDRMCKVIVADAANVMSSRHGSHGCFFVFSLQDLHTTKRSAVLAERLSCGRSGRSDPKNQECGFPDIFNSLVREMLQNAKDDILTLQTDDNSSLVLQTVLQLSAGDDHELNYIISILLGFDEDDTAQKKDCSGQMNVIMALLEHAAYGYLLEVIMEVAPDELRNNMLTGTLKGALFVISSHHNGNYVVEALVASARTSHQMERIWDELGSKIKELLESSQALFAAFSSNSESPESIVTHILFLENYLHQKLSWKWPLGAKMSVLGCLMLQTILQYPHQYIRPYVASFLAMDGNKILQISKDPGGSRILEAFLCSNASKTRKSRVFAKLRGHYGEIAMSPSGSLLLEKYFAANNLPCKQAIVVELLAVQTELSRTEHGFLLLKKLDVDRPPEQLRASKTSEDAGTSVPFLRNSGKRKSPENRNITSPVPANLMKQSIAELGYLAGKEELTASKQSIAELVDLAGKEKLSAVRCANF</sequence>
<dbReference type="GO" id="GO:0000472">
    <property type="term" value="P:endonucleolytic cleavage to generate mature 5'-end of SSU-rRNA from (SSU-rRNA, 5.8S rRNA, LSU-rRNA)"/>
    <property type="evidence" value="ECO:0007669"/>
    <property type="project" value="TreeGrafter"/>
</dbReference>
<evidence type="ECO:0000313" key="5">
    <source>
        <dbReference type="Proteomes" id="UP000008021"/>
    </source>
</evidence>
<feature type="region of interest" description="Disordered" evidence="3">
    <location>
        <begin position="437"/>
        <end position="473"/>
    </location>
</feature>
<dbReference type="PANTHER" id="PTHR13102:SF0">
    <property type="entry name" value="NUCLEOLAR PROTEIN 9"/>
    <property type="match status" value="1"/>
</dbReference>
<name>A0A0E0EXS2_9ORYZ</name>
<dbReference type="GO" id="GO:0030686">
    <property type="term" value="C:90S preribosome"/>
    <property type="evidence" value="ECO:0007669"/>
    <property type="project" value="TreeGrafter"/>
</dbReference>
<dbReference type="HOGENOM" id="CLU_523154_0_0_1"/>
<dbReference type="EnsemblPlants" id="OMERI10G07090.1">
    <property type="protein sequence ID" value="OMERI10G07090.1"/>
    <property type="gene ID" value="OMERI10G07090"/>
</dbReference>
<protein>
    <recommendedName>
        <fullName evidence="6">PUM-HD domain-containing protein</fullName>
    </recommendedName>
</protein>
<accession>A0A0E0EXS2</accession>
<reference evidence="4" key="2">
    <citation type="submission" date="2018-05" db="EMBL/GenBank/DDBJ databases">
        <title>OmerRS3 (Oryza meridionalis Reference Sequence Version 3).</title>
        <authorList>
            <person name="Zhang J."/>
            <person name="Kudrna D."/>
            <person name="Lee S."/>
            <person name="Talag J."/>
            <person name="Welchert J."/>
            <person name="Wing R.A."/>
        </authorList>
    </citation>
    <scope>NUCLEOTIDE SEQUENCE [LARGE SCALE GENOMIC DNA]</scope>
    <source>
        <strain evidence="4">cv. OR44</strain>
    </source>
</reference>
<dbReference type="GO" id="GO:0003723">
    <property type="term" value="F:RNA binding"/>
    <property type="evidence" value="ECO:0007669"/>
    <property type="project" value="InterPro"/>
</dbReference>
<dbReference type="InterPro" id="IPR001313">
    <property type="entry name" value="Pumilio_RNA-bd_rpt"/>
</dbReference>
<dbReference type="AlphaFoldDB" id="A0A0E0EXS2"/>
<proteinExistence type="predicted"/>
<dbReference type="InterPro" id="IPR011989">
    <property type="entry name" value="ARM-like"/>
</dbReference>
<dbReference type="Gene3D" id="1.25.10.10">
    <property type="entry name" value="Leucine-rich Repeat Variant"/>
    <property type="match status" value="2"/>
</dbReference>
<keyword evidence="5" id="KW-1185">Reference proteome</keyword>
<dbReference type="GO" id="GO:0030688">
    <property type="term" value="C:preribosome, small subunit precursor"/>
    <property type="evidence" value="ECO:0007669"/>
    <property type="project" value="TreeGrafter"/>
</dbReference>
<dbReference type="SUPFAM" id="SSF48371">
    <property type="entry name" value="ARM repeat"/>
    <property type="match status" value="1"/>
</dbReference>
<dbReference type="eggNOG" id="KOG2188">
    <property type="taxonomic scope" value="Eukaryota"/>
</dbReference>
<keyword evidence="1" id="KW-0677">Repeat</keyword>
<dbReference type="GO" id="GO:0000480">
    <property type="term" value="P:endonucleolytic cleavage in 5'-ETS of tricistronic rRNA transcript (SSU-rRNA, 5.8S rRNA, LSU-rRNA)"/>
    <property type="evidence" value="ECO:0007669"/>
    <property type="project" value="TreeGrafter"/>
</dbReference>
<dbReference type="SMART" id="SM00025">
    <property type="entry name" value="Pumilio"/>
    <property type="match status" value="4"/>
</dbReference>
<dbReference type="InterPro" id="IPR016024">
    <property type="entry name" value="ARM-type_fold"/>
</dbReference>
<evidence type="ECO:0000313" key="4">
    <source>
        <dbReference type="EnsemblPlants" id="OMERI10G07090.1"/>
    </source>
</evidence>
<evidence type="ECO:0000256" key="1">
    <source>
        <dbReference type="ARBA" id="ARBA00022737"/>
    </source>
</evidence>
<dbReference type="STRING" id="40149.A0A0E0EXS2"/>
<dbReference type="GO" id="GO:0000447">
    <property type="term" value="P:endonucleolytic cleavage in ITS1 to separate SSU-rRNA from 5.8S rRNA and LSU-rRNA from tricistronic rRNA transcript (SSU-rRNA, 5.8S rRNA, LSU-rRNA)"/>
    <property type="evidence" value="ECO:0007669"/>
    <property type="project" value="TreeGrafter"/>
</dbReference>